<sequence length="103" mass="11537">MIDPEYSPFLYWNPNDPITIDSVVPPFNSLVSMVTDSYKFDEKLVTKASTFLSSVDRTFGRSFTLANDLLKSIAQNSPNAAEVSVAIVTICRGTTHAMQHWDY</sequence>
<accession>A0ABQ9XTM5</accession>
<dbReference type="Proteomes" id="UP001281761">
    <property type="component" value="Unassembled WGS sequence"/>
</dbReference>
<reference evidence="1 2" key="1">
    <citation type="journal article" date="2022" name="bioRxiv">
        <title>Genomics of Preaxostyla Flagellates Illuminates Evolutionary Transitions and the Path Towards Mitochondrial Loss.</title>
        <authorList>
            <person name="Novak L.V.F."/>
            <person name="Treitli S.C."/>
            <person name="Pyrih J."/>
            <person name="Halakuc P."/>
            <person name="Pipaliya S.V."/>
            <person name="Vacek V."/>
            <person name="Brzon O."/>
            <person name="Soukal P."/>
            <person name="Eme L."/>
            <person name="Dacks J.B."/>
            <person name="Karnkowska A."/>
            <person name="Elias M."/>
            <person name="Hampl V."/>
        </authorList>
    </citation>
    <scope>NUCLEOTIDE SEQUENCE [LARGE SCALE GENOMIC DNA]</scope>
    <source>
        <strain evidence="1">NAU3</strain>
        <tissue evidence="1">Gut</tissue>
    </source>
</reference>
<proteinExistence type="predicted"/>
<keyword evidence="2" id="KW-1185">Reference proteome</keyword>
<evidence type="ECO:0000313" key="1">
    <source>
        <dbReference type="EMBL" id="KAK2954831.1"/>
    </source>
</evidence>
<evidence type="ECO:0000313" key="2">
    <source>
        <dbReference type="Proteomes" id="UP001281761"/>
    </source>
</evidence>
<organism evidence="1 2">
    <name type="scientific">Blattamonas nauphoetae</name>
    <dbReference type="NCBI Taxonomy" id="2049346"/>
    <lineage>
        <taxon>Eukaryota</taxon>
        <taxon>Metamonada</taxon>
        <taxon>Preaxostyla</taxon>
        <taxon>Oxymonadida</taxon>
        <taxon>Blattamonas</taxon>
    </lineage>
</organism>
<gene>
    <name evidence="1" type="ORF">BLNAU_10161</name>
</gene>
<dbReference type="EMBL" id="JARBJD010000073">
    <property type="protein sequence ID" value="KAK2954831.1"/>
    <property type="molecule type" value="Genomic_DNA"/>
</dbReference>
<protein>
    <submittedName>
        <fullName evidence="1">Uncharacterized protein</fullName>
    </submittedName>
</protein>
<comment type="caution">
    <text evidence="1">The sequence shown here is derived from an EMBL/GenBank/DDBJ whole genome shotgun (WGS) entry which is preliminary data.</text>
</comment>
<name>A0ABQ9XTM5_9EUKA</name>